<evidence type="ECO:0000256" key="2">
    <source>
        <dbReference type="ARBA" id="ARBA00022741"/>
    </source>
</evidence>
<keyword evidence="6" id="KW-1185">Reference proteome</keyword>
<dbReference type="InterPro" id="IPR000850">
    <property type="entry name" value="Adenylat/UMP-CMP_kin"/>
</dbReference>
<dbReference type="GO" id="GO:0005524">
    <property type="term" value="F:ATP binding"/>
    <property type="evidence" value="ECO:0007669"/>
    <property type="project" value="InterPro"/>
</dbReference>
<dbReference type="Proteomes" id="UP000189704">
    <property type="component" value="Unplaced"/>
</dbReference>
<dbReference type="GO" id="GO:0009123">
    <property type="term" value="P:nucleoside monophosphate metabolic process"/>
    <property type="evidence" value="ECO:0007669"/>
    <property type="project" value="UniProtKB-ARBA"/>
</dbReference>
<feature type="compositionally biased region" description="Acidic residues" evidence="5">
    <location>
        <begin position="199"/>
        <end position="210"/>
    </location>
</feature>
<keyword evidence="2" id="KW-0547">Nucleotide-binding</keyword>
<protein>
    <submittedName>
        <fullName evidence="7">Adenylate kinase 9-like</fullName>
    </submittedName>
</protein>
<dbReference type="GeneID" id="103271570"/>
<dbReference type="Gene3D" id="3.40.50.300">
    <property type="entry name" value="P-loop containing nucleotide triphosphate hydrolases"/>
    <property type="match status" value="2"/>
</dbReference>
<feature type="compositionally biased region" description="Polar residues" evidence="5">
    <location>
        <begin position="795"/>
        <end position="804"/>
    </location>
</feature>
<feature type="region of interest" description="Disordered" evidence="5">
    <location>
        <begin position="187"/>
        <end position="210"/>
    </location>
</feature>
<dbReference type="Pfam" id="PF00406">
    <property type="entry name" value="ADK"/>
    <property type="match status" value="1"/>
</dbReference>
<name>A0A1U7U4P9_CARSF</name>
<evidence type="ECO:0000313" key="6">
    <source>
        <dbReference type="Proteomes" id="UP000189704"/>
    </source>
</evidence>
<dbReference type="PANTHER" id="PTHR23359">
    <property type="entry name" value="NUCLEOTIDE KINASE"/>
    <property type="match status" value="1"/>
</dbReference>
<evidence type="ECO:0000313" key="7">
    <source>
        <dbReference type="RefSeq" id="XP_008067229.1"/>
    </source>
</evidence>
<feature type="compositionally biased region" description="Acidic residues" evidence="5">
    <location>
        <begin position="736"/>
        <end position="752"/>
    </location>
</feature>
<evidence type="ECO:0000256" key="5">
    <source>
        <dbReference type="SAM" id="MobiDB-lite"/>
    </source>
</evidence>
<dbReference type="STRING" id="1868482.ENSTSYP00000007265"/>
<dbReference type="KEGG" id="csyr:103271570"/>
<dbReference type="OrthoDB" id="439792at2759"/>
<dbReference type="GO" id="GO:0016776">
    <property type="term" value="F:phosphotransferase activity, phosphate group as acceptor"/>
    <property type="evidence" value="ECO:0007669"/>
    <property type="project" value="UniProtKB-ARBA"/>
</dbReference>
<accession>A0A1U7U4P9</accession>
<dbReference type="AlphaFoldDB" id="A0A1U7U4P9"/>
<organism evidence="6 7">
    <name type="scientific">Carlito syrichta</name>
    <name type="common">Philippine tarsier</name>
    <name type="synonym">Tarsius syrichta</name>
    <dbReference type="NCBI Taxonomy" id="1868482"/>
    <lineage>
        <taxon>Eukaryota</taxon>
        <taxon>Metazoa</taxon>
        <taxon>Chordata</taxon>
        <taxon>Craniata</taxon>
        <taxon>Vertebrata</taxon>
        <taxon>Euteleostomi</taxon>
        <taxon>Mammalia</taxon>
        <taxon>Eutheria</taxon>
        <taxon>Euarchontoglires</taxon>
        <taxon>Primates</taxon>
        <taxon>Haplorrhini</taxon>
        <taxon>Tarsiiformes</taxon>
        <taxon>Tarsiidae</taxon>
        <taxon>Carlito</taxon>
    </lineage>
</organism>
<reference evidence="7" key="1">
    <citation type="submission" date="2025-08" db="UniProtKB">
        <authorList>
            <consortium name="RefSeq"/>
        </authorList>
    </citation>
    <scope>IDENTIFICATION</scope>
</reference>
<feature type="region of interest" description="Disordered" evidence="5">
    <location>
        <begin position="483"/>
        <end position="563"/>
    </location>
</feature>
<dbReference type="SUPFAM" id="SSF52540">
    <property type="entry name" value="P-loop containing nucleoside triphosphate hydrolases"/>
    <property type="match status" value="2"/>
</dbReference>
<evidence type="ECO:0000256" key="4">
    <source>
        <dbReference type="SAM" id="Coils"/>
    </source>
</evidence>
<feature type="compositionally biased region" description="Polar residues" evidence="5">
    <location>
        <begin position="500"/>
        <end position="518"/>
    </location>
</feature>
<dbReference type="GO" id="GO:0019205">
    <property type="term" value="F:nucleobase-containing compound kinase activity"/>
    <property type="evidence" value="ECO:0007669"/>
    <property type="project" value="InterPro"/>
</dbReference>
<feature type="compositionally biased region" description="Basic and acidic residues" evidence="5">
    <location>
        <begin position="753"/>
        <end position="766"/>
    </location>
</feature>
<proteinExistence type="predicted"/>
<keyword evidence="4" id="KW-0175">Coiled coil</keyword>
<gene>
    <name evidence="7" type="primary">LOC103271570</name>
</gene>
<feature type="compositionally biased region" description="Basic and acidic residues" evidence="5">
    <location>
        <begin position="483"/>
        <end position="499"/>
    </location>
</feature>
<dbReference type="RefSeq" id="XP_008067229.1">
    <property type="nucleotide sequence ID" value="XM_008069038.2"/>
</dbReference>
<feature type="compositionally biased region" description="Basic and acidic residues" evidence="5">
    <location>
        <begin position="707"/>
        <end position="735"/>
    </location>
</feature>
<dbReference type="InterPro" id="IPR027417">
    <property type="entry name" value="P-loop_NTPase"/>
</dbReference>
<feature type="region of interest" description="Disordered" evidence="5">
    <location>
        <begin position="707"/>
        <end position="816"/>
    </location>
</feature>
<sequence>MTSQEVIKEHPFVDIFDEDETEKNFLLSKPACFVVFGKPGVGKTALARQIAQAWKCIRVEALLVLEEHIAAETKSGIMLQSMLTRGQSIPDELVTKLMLEKLNSPEVSHFGYIITEVPSLSQDAMTTLQQIELIKNLNLKPDIIINIKCPDYNLCQRISGQRQHSSTGYIYTRDQWDPEVIESRRKKKKEAQKDGKGEEEGEEEEEQEEEEAFIAEMQMVAEILHHLVQRPEDYLENIESVIKLYKETILKSLEEVMAEHNPQYLIELDGNKPPEELFLIVMDRLKYLNLRRAAVITKLQSAEEEVNDTTENDELLRTLASYKLLAPRYRWQRSKWGQICPVSLKEGNIYSGSPDFSVSFLGKIYCLSSEEALKPFLLNPRPYLLPPMPAPPCKVFIFGPPYSGKTTLSNLLAENYKGKVVDYAKFVQPRFDKARETLIENNIAEATEAAIKAVREKLLIELQAKKQAEIALREFQRQYEKKKSEDFPKDMYKSSEDTRSSTSENVSAQGSQRDNSLVDTEETKTKSGSILSDQAAKDDGKETSETSTFKRRAQDTSQDLKVHSDTVSIEDTIEEVTANHPEVLSMIEEAVKTRKDMNFEQPYEKHAEILEEVLREVTEENKKRFSGATKYGGWIVDNCPIVKELWVVLIEKGLVPDLVICLSDTESSGKYLFHKIYLENKSEIDAKILQRLLNELQNKKKEEEAARKAAEEALRQEEENKRRLEAMDVKRKAAEETDNETEEELEGEEAEVHEESEAPEVPKETRGSLLAGGYQTNEVPDAELESASEPVKGTTVKTETSAGLETSKGSKEGLEAEELPETVILPDFPEDSYPDVPEMEPFKEKINSFSVIWKQLETTLNEAFIQILNLEIANRTPEELLQKVVETMEKPFQYTALELTVEDYDEETEDYQAEAEVDEELDEEEEEEEEAWFFYYYSFTFGKSLNMYTSRVGTTAFGPQVNTQAFSIL</sequence>
<evidence type="ECO:0000256" key="3">
    <source>
        <dbReference type="ARBA" id="ARBA00022777"/>
    </source>
</evidence>
<dbReference type="GO" id="GO:0009117">
    <property type="term" value="P:nucleotide metabolic process"/>
    <property type="evidence" value="ECO:0007669"/>
    <property type="project" value="UniProtKB-ARBA"/>
</dbReference>
<keyword evidence="3" id="KW-0418">Kinase</keyword>
<evidence type="ECO:0000256" key="1">
    <source>
        <dbReference type="ARBA" id="ARBA00022679"/>
    </source>
</evidence>
<feature type="coiled-coil region" evidence="4">
    <location>
        <begin position="894"/>
        <end position="921"/>
    </location>
</feature>
<feature type="compositionally biased region" description="Basic and acidic residues" evidence="5">
    <location>
        <begin position="535"/>
        <end position="544"/>
    </location>
</feature>
<keyword evidence="1" id="KW-0808">Transferase</keyword>
<feature type="compositionally biased region" description="Basic and acidic residues" evidence="5">
    <location>
        <begin position="552"/>
        <end position="563"/>
    </location>
</feature>